<reference evidence="2 3" key="1">
    <citation type="journal article" date="2020" name="ISME J.">
        <title>Uncovering the hidden diversity of litter-decomposition mechanisms in mushroom-forming fungi.</title>
        <authorList>
            <person name="Floudas D."/>
            <person name="Bentzer J."/>
            <person name="Ahren D."/>
            <person name="Johansson T."/>
            <person name="Persson P."/>
            <person name="Tunlid A."/>
        </authorList>
    </citation>
    <scope>NUCLEOTIDE SEQUENCE [LARGE SCALE GENOMIC DNA]</scope>
    <source>
        <strain evidence="2 3">CBS 291.85</strain>
    </source>
</reference>
<dbReference type="AlphaFoldDB" id="A0A8H5BT84"/>
<dbReference type="Proteomes" id="UP000559256">
    <property type="component" value="Unassembled WGS sequence"/>
</dbReference>
<evidence type="ECO:0000256" key="1">
    <source>
        <dbReference type="SAM" id="SignalP"/>
    </source>
</evidence>
<gene>
    <name evidence="2" type="ORF">D9758_017956</name>
</gene>
<keyword evidence="1" id="KW-0732">Signal</keyword>
<comment type="caution">
    <text evidence="2">The sequence shown here is derived from an EMBL/GenBank/DDBJ whole genome shotgun (WGS) entry which is preliminary data.</text>
</comment>
<accession>A0A8H5BT84</accession>
<dbReference type="PROSITE" id="PS51257">
    <property type="entry name" value="PROKAR_LIPOPROTEIN"/>
    <property type="match status" value="1"/>
</dbReference>
<evidence type="ECO:0000313" key="3">
    <source>
        <dbReference type="Proteomes" id="UP000559256"/>
    </source>
</evidence>
<sequence>MQLKLNRIFVAVSVMLITGQFGTAQGCQTFDDCPGSDVCCLFGAGASACIQLDQCINGQCVTIAGGVPRGSCDA</sequence>
<protein>
    <submittedName>
        <fullName evidence="2">Uncharacterized protein</fullName>
    </submittedName>
</protein>
<evidence type="ECO:0000313" key="2">
    <source>
        <dbReference type="EMBL" id="KAF5329119.1"/>
    </source>
</evidence>
<organism evidence="2 3">
    <name type="scientific">Tetrapyrgos nigripes</name>
    <dbReference type="NCBI Taxonomy" id="182062"/>
    <lineage>
        <taxon>Eukaryota</taxon>
        <taxon>Fungi</taxon>
        <taxon>Dikarya</taxon>
        <taxon>Basidiomycota</taxon>
        <taxon>Agaricomycotina</taxon>
        <taxon>Agaricomycetes</taxon>
        <taxon>Agaricomycetidae</taxon>
        <taxon>Agaricales</taxon>
        <taxon>Marasmiineae</taxon>
        <taxon>Marasmiaceae</taxon>
        <taxon>Tetrapyrgos</taxon>
    </lineage>
</organism>
<proteinExistence type="predicted"/>
<keyword evidence="3" id="KW-1185">Reference proteome</keyword>
<name>A0A8H5BT84_9AGAR</name>
<feature type="signal peptide" evidence="1">
    <location>
        <begin position="1"/>
        <end position="24"/>
    </location>
</feature>
<feature type="chain" id="PRO_5034963167" evidence="1">
    <location>
        <begin position="25"/>
        <end position="74"/>
    </location>
</feature>
<dbReference type="EMBL" id="JAACJM010000346">
    <property type="protein sequence ID" value="KAF5329119.1"/>
    <property type="molecule type" value="Genomic_DNA"/>
</dbReference>